<dbReference type="OrthoDB" id="4062651at2759"/>
<dbReference type="GO" id="GO:0005886">
    <property type="term" value="C:plasma membrane"/>
    <property type="evidence" value="ECO:0007669"/>
    <property type="project" value="TreeGrafter"/>
</dbReference>
<dbReference type="SMART" id="SM00220">
    <property type="entry name" value="S_TKc"/>
    <property type="match status" value="1"/>
</dbReference>
<evidence type="ECO:0000256" key="11">
    <source>
        <dbReference type="ARBA" id="ARBA00047558"/>
    </source>
</evidence>
<evidence type="ECO:0000256" key="2">
    <source>
        <dbReference type="ARBA" id="ARBA00022527"/>
    </source>
</evidence>
<keyword evidence="2" id="KW-0723">Serine/threonine-protein kinase</keyword>
<evidence type="ECO:0000256" key="13">
    <source>
        <dbReference type="SAM" id="Phobius"/>
    </source>
</evidence>
<comment type="catalytic activity">
    <reaction evidence="12">
        <text>L-threonyl-[protein] + ATP = O-phospho-L-threonyl-[protein] + ADP + H(+)</text>
        <dbReference type="Rhea" id="RHEA:46608"/>
        <dbReference type="Rhea" id="RHEA-COMP:11060"/>
        <dbReference type="Rhea" id="RHEA-COMP:11605"/>
        <dbReference type="ChEBI" id="CHEBI:15378"/>
        <dbReference type="ChEBI" id="CHEBI:30013"/>
        <dbReference type="ChEBI" id="CHEBI:30616"/>
        <dbReference type="ChEBI" id="CHEBI:61977"/>
        <dbReference type="ChEBI" id="CHEBI:456216"/>
    </reaction>
</comment>
<dbReference type="Gene3D" id="1.10.510.10">
    <property type="entry name" value="Transferase(Phosphotransferase) domain 1"/>
    <property type="match status" value="1"/>
</dbReference>
<evidence type="ECO:0000256" key="1">
    <source>
        <dbReference type="ARBA" id="ARBA00004479"/>
    </source>
</evidence>
<evidence type="ECO:0000256" key="6">
    <source>
        <dbReference type="ARBA" id="ARBA00022741"/>
    </source>
</evidence>
<keyword evidence="3" id="KW-0808">Transferase</keyword>
<keyword evidence="7" id="KW-0418">Kinase</keyword>
<organism evidence="15 16">
    <name type="scientific">Gossypium anomalum</name>
    <dbReference type="NCBI Taxonomy" id="47600"/>
    <lineage>
        <taxon>Eukaryota</taxon>
        <taxon>Viridiplantae</taxon>
        <taxon>Streptophyta</taxon>
        <taxon>Embryophyta</taxon>
        <taxon>Tracheophyta</taxon>
        <taxon>Spermatophyta</taxon>
        <taxon>Magnoliopsida</taxon>
        <taxon>eudicotyledons</taxon>
        <taxon>Gunneridae</taxon>
        <taxon>Pentapetalae</taxon>
        <taxon>rosids</taxon>
        <taxon>malvids</taxon>
        <taxon>Malvales</taxon>
        <taxon>Malvaceae</taxon>
        <taxon>Malvoideae</taxon>
        <taxon>Gossypium</taxon>
    </lineage>
</organism>
<dbReference type="SUPFAM" id="SSF52058">
    <property type="entry name" value="L domain-like"/>
    <property type="match status" value="1"/>
</dbReference>
<dbReference type="InterPro" id="IPR011009">
    <property type="entry name" value="Kinase-like_dom_sf"/>
</dbReference>
<sequence length="1171" mass="131266">MASSLTISLILGILQVTILLISFVAIVSIAYLSPLESEVMVLVESGWWSTYGSNAPQPYKVSGISCNTAGSIFEINRCYEFITEVGDSNLTCLDVVYPLSISYRYNINYKINGSIPLQLGNLKKLFSLNLSLTNLTGQIPSFLGLLTNLKHLRLDRYQIDDGNNINPQNLRNLRGLVTLHLTLYLNYNQLQEDQPFIPHWSNSPSFVLFDEIGYISLGSNLLKDPILEVICNLANLTLLDLSQNKFLLLIKYRINVTQSKSSFISLKQRKWVFTSSSYSSSSSCYAQYYKLQNLKNLPVEKKYVEISCYTKPWFRVTCKPTPGGEKPFINVNGIELEVLGSTYSDADADAVLISNPVTHINCDHLNEASVSMDLSGTPFFFSSDGNNFGSVGCGNLATILSKESDSLAGCVQPRCDDDASESGCYTEFTGNFTSYTVNMTAMYPDSKRCASAFIFNNNFFPPAYPLPTGINIGTTHFPAVLSWNSTYCGDPGCTRRRPRLGHTNINTYNVDSCGNVTFLYPFRMKGQDNSNDWFKVICNKTANGEKVPFLNINGMNLQILDFSFLDGIVKVNHPITYLNCSKNHHSGMSLNLTGTGFYYSNFYNVFWSSGCGNLVTVFGNETNNLIGGCLQPSCRIHNKTSSIVGCSIPIPQGLSSFFVNMSSRVDFSDYRRKRSCGFASLISFSFDLTSELEDFDISKRTHIPTQLQWGTPMFGECYLNDSSDTSCTSNGEYCWSRLSSNLLCACKVIHDINYLSNYCLSESCPPYYKYNSTGFYCERKIRTQNTRSLKSLIVGCSTSVGTLFLLLATWSMYKVLKRKQKIMLKQKYFKRNGGLLLQQHLSSNEEMEKATDYYNENRILGQGGQGTVYKGMLIDGSIVAIKKSKMVEGKKFAEKKVEQFINDVIILSQINHRNVVKLLGCCLEAEVPLLVYEFIPNGTLYDLIRNQNEELPLTWEMRLRIAIEIANALFYLHSAASAPIYHRDIKSSNILLDDKYRAKISYTITDISNHSGARNFWIHGSRIFSIKSFTEKSDVYSFGVVLIELLTGQKPISAEQSEPVRSLVSYFLDSMQENSLFNIIDPMVVKDGPEQEIMVVVLLAKRCLNLNGKKRPTMTQVAMELELIKASGGNVIEECGDEESEIDDVIHSGCISPILLAQLIQLEYPNRSPLN</sequence>
<evidence type="ECO:0000256" key="7">
    <source>
        <dbReference type="ARBA" id="ARBA00022777"/>
    </source>
</evidence>
<evidence type="ECO:0000256" key="10">
    <source>
        <dbReference type="ARBA" id="ARBA00023136"/>
    </source>
</evidence>
<evidence type="ECO:0000256" key="5">
    <source>
        <dbReference type="ARBA" id="ARBA00022729"/>
    </source>
</evidence>
<dbReference type="GO" id="GO:0007166">
    <property type="term" value="P:cell surface receptor signaling pathway"/>
    <property type="evidence" value="ECO:0007669"/>
    <property type="project" value="InterPro"/>
</dbReference>
<keyword evidence="4 13" id="KW-0812">Transmembrane</keyword>
<dbReference type="InterPro" id="IPR032675">
    <property type="entry name" value="LRR_dom_sf"/>
</dbReference>
<dbReference type="GO" id="GO:0004674">
    <property type="term" value="F:protein serine/threonine kinase activity"/>
    <property type="evidence" value="ECO:0007669"/>
    <property type="project" value="UniProtKB-KW"/>
</dbReference>
<comment type="caution">
    <text evidence="15">The sequence shown here is derived from an EMBL/GenBank/DDBJ whole genome shotgun (WGS) entry which is preliminary data.</text>
</comment>
<evidence type="ECO:0000313" key="16">
    <source>
        <dbReference type="Proteomes" id="UP000701853"/>
    </source>
</evidence>
<dbReference type="Pfam" id="PF07714">
    <property type="entry name" value="PK_Tyr_Ser-Thr"/>
    <property type="match status" value="1"/>
</dbReference>
<dbReference type="PANTHER" id="PTHR27005:SF432">
    <property type="entry name" value="WALL-ASSOCIATED RECEPTOR KINASE-LIKE 6"/>
    <property type="match status" value="1"/>
</dbReference>
<dbReference type="InterPro" id="IPR001245">
    <property type="entry name" value="Ser-Thr/Tyr_kinase_cat_dom"/>
</dbReference>
<dbReference type="GO" id="GO:0005524">
    <property type="term" value="F:ATP binding"/>
    <property type="evidence" value="ECO:0007669"/>
    <property type="project" value="UniProtKB-KW"/>
</dbReference>
<evidence type="ECO:0000256" key="9">
    <source>
        <dbReference type="ARBA" id="ARBA00022989"/>
    </source>
</evidence>
<gene>
    <name evidence="15" type="ORF">CXB51_024305</name>
</gene>
<dbReference type="FunFam" id="3.30.200.20:FF:000043">
    <property type="entry name" value="Wall-associated receptor kinase 2"/>
    <property type="match status" value="1"/>
</dbReference>
<protein>
    <recommendedName>
        <fullName evidence="14">Protein kinase domain-containing protein</fullName>
    </recommendedName>
</protein>
<evidence type="ECO:0000256" key="4">
    <source>
        <dbReference type="ARBA" id="ARBA00022692"/>
    </source>
</evidence>
<dbReference type="SUPFAM" id="SSF56112">
    <property type="entry name" value="Protein kinase-like (PK-like)"/>
    <property type="match status" value="1"/>
</dbReference>
<evidence type="ECO:0000256" key="3">
    <source>
        <dbReference type="ARBA" id="ARBA00022679"/>
    </source>
</evidence>
<reference evidence="15 16" key="1">
    <citation type="journal article" date="2021" name="bioRxiv">
        <title>The Gossypium anomalum genome as a resource for cotton improvement and evolutionary analysis of hybrid incompatibility.</title>
        <authorList>
            <person name="Grover C.E."/>
            <person name="Yuan D."/>
            <person name="Arick M.A."/>
            <person name="Miller E.R."/>
            <person name="Hu G."/>
            <person name="Peterson D.G."/>
            <person name="Wendel J.F."/>
            <person name="Udall J.A."/>
        </authorList>
    </citation>
    <scope>NUCLEOTIDE SEQUENCE [LARGE SCALE GENOMIC DNA]</scope>
    <source>
        <strain evidence="15">JFW-Udall</strain>
        <tissue evidence="15">Leaf</tissue>
    </source>
</reference>
<dbReference type="EMBL" id="JAHUZN010000009">
    <property type="protein sequence ID" value="KAG8482636.1"/>
    <property type="molecule type" value="Genomic_DNA"/>
</dbReference>
<dbReference type="InterPro" id="IPR045274">
    <property type="entry name" value="WAK-like"/>
</dbReference>
<dbReference type="InterPro" id="IPR000719">
    <property type="entry name" value="Prot_kinase_dom"/>
</dbReference>
<evidence type="ECO:0000256" key="8">
    <source>
        <dbReference type="ARBA" id="ARBA00022840"/>
    </source>
</evidence>
<dbReference type="InterPro" id="IPR008271">
    <property type="entry name" value="Ser/Thr_kinase_AS"/>
</dbReference>
<keyword evidence="6" id="KW-0547">Nucleotide-binding</keyword>
<dbReference type="PROSITE" id="PS50011">
    <property type="entry name" value="PROTEIN_KINASE_DOM"/>
    <property type="match status" value="1"/>
</dbReference>
<keyword evidence="9 13" id="KW-1133">Transmembrane helix</keyword>
<proteinExistence type="predicted"/>
<evidence type="ECO:0000259" key="14">
    <source>
        <dbReference type="PROSITE" id="PS50011"/>
    </source>
</evidence>
<keyword evidence="10 13" id="KW-0472">Membrane</keyword>
<dbReference type="PANTHER" id="PTHR27005">
    <property type="entry name" value="WALL-ASSOCIATED RECEPTOR KINASE-LIKE 21"/>
    <property type="match status" value="1"/>
</dbReference>
<keyword evidence="16" id="KW-1185">Reference proteome</keyword>
<feature type="transmembrane region" description="Helical" evidence="13">
    <location>
        <begin position="7"/>
        <end position="32"/>
    </location>
</feature>
<dbReference type="PROSITE" id="PS00108">
    <property type="entry name" value="PROTEIN_KINASE_ST"/>
    <property type="match status" value="1"/>
</dbReference>
<accession>A0A8J5Y4K7</accession>
<dbReference type="Gene3D" id="3.80.10.10">
    <property type="entry name" value="Ribonuclease Inhibitor"/>
    <property type="match status" value="1"/>
</dbReference>
<comment type="catalytic activity">
    <reaction evidence="11">
        <text>L-seryl-[protein] + ATP = O-phospho-L-seryl-[protein] + ADP + H(+)</text>
        <dbReference type="Rhea" id="RHEA:17989"/>
        <dbReference type="Rhea" id="RHEA-COMP:9863"/>
        <dbReference type="Rhea" id="RHEA-COMP:11604"/>
        <dbReference type="ChEBI" id="CHEBI:15378"/>
        <dbReference type="ChEBI" id="CHEBI:29999"/>
        <dbReference type="ChEBI" id="CHEBI:30616"/>
        <dbReference type="ChEBI" id="CHEBI:83421"/>
        <dbReference type="ChEBI" id="CHEBI:456216"/>
    </reaction>
</comment>
<comment type="subcellular location">
    <subcellularLocation>
        <location evidence="1">Membrane</location>
        <topology evidence="1">Single-pass type I membrane protein</topology>
    </subcellularLocation>
</comment>
<keyword evidence="5" id="KW-0732">Signal</keyword>
<name>A0A8J5Y4K7_9ROSI</name>
<dbReference type="Proteomes" id="UP000701853">
    <property type="component" value="Chromosome 9"/>
</dbReference>
<dbReference type="AlphaFoldDB" id="A0A8J5Y4K7"/>
<evidence type="ECO:0000313" key="15">
    <source>
        <dbReference type="EMBL" id="KAG8482636.1"/>
    </source>
</evidence>
<evidence type="ECO:0000256" key="12">
    <source>
        <dbReference type="ARBA" id="ARBA00047951"/>
    </source>
</evidence>
<keyword evidence="8" id="KW-0067">ATP-binding</keyword>
<feature type="domain" description="Protein kinase" evidence="14">
    <location>
        <begin position="854"/>
        <end position="1124"/>
    </location>
</feature>
<dbReference type="Gene3D" id="3.30.200.20">
    <property type="entry name" value="Phosphorylase Kinase, domain 1"/>
    <property type="match status" value="1"/>
</dbReference>